<comment type="caution">
    <text evidence="2">The sequence shown here is derived from an EMBL/GenBank/DDBJ whole genome shotgun (WGS) entry which is preliminary data.</text>
</comment>
<evidence type="ECO:0000256" key="1">
    <source>
        <dbReference type="SAM" id="MobiDB-lite"/>
    </source>
</evidence>
<keyword evidence="3" id="KW-1185">Reference proteome</keyword>
<evidence type="ECO:0000313" key="3">
    <source>
        <dbReference type="Proteomes" id="UP000192596"/>
    </source>
</evidence>
<dbReference type="Pfam" id="PF13772">
    <property type="entry name" value="AIG2_2"/>
    <property type="match status" value="1"/>
</dbReference>
<reference evidence="3" key="1">
    <citation type="submission" date="2017-03" db="EMBL/GenBank/DDBJ databases">
        <title>Genomes of endolithic fungi from Antarctica.</title>
        <authorList>
            <person name="Coleine C."/>
            <person name="Masonjones S."/>
            <person name="Stajich J.E."/>
        </authorList>
    </citation>
    <scope>NUCLEOTIDE SEQUENCE [LARGE SCALE GENOMIC DNA]</scope>
    <source>
        <strain evidence="3">CCFEE 5527</strain>
    </source>
</reference>
<dbReference type="OrthoDB" id="2924818at2759"/>
<dbReference type="AlphaFoldDB" id="A0A1V8TV88"/>
<dbReference type="EMBL" id="NAJO01000001">
    <property type="protein sequence ID" value="OQO15257.1"/>
    <property type="molecule type" value="Genomic_DNA"/>
</dbReference>
<gene>
    <name evidence="2" type="ORF">B0A48_00640</name>
</gene>
<proteinExistence type="predicted"/>
<organism evidence="2 3">
    <name type="scientific">Cryoendolithus antarcticus</name>
    <dbReference type="NCBI Taxonomy" id="1507870"/>
    <lineage>
        <taxon>Eukaryota</taxon>
        <taxon>Fungi</taxon>
        <taxon>Dikarya</taxon>
        <taxon>Ascomycota</taxon>
        <taxon>Pezizomycotina</taxon>
        <taxon>Dothideomycetes</taxon>
        <taxon>Dothideomycetidae</taxon>
        <taxon>Cladosporiales</taxon>
        <taxon>Cladosporiaceae</taxon>
        <taxon>Cryoendolithus</taxon>
    </lineage>
</organism>
<dbReference type="InterPro" id="IPR036568">
    <property type="entry name" value="GGCT-like_sf"/>
</dbReference>
<dbReference type="CDD" id="cd06661">
    <property type="entry name" value="GGCT_like"/>
    <property type="match status" value="1"/>
</dbReference>
<dbReference type="Gene3D" id="3.10.490.10">
    <property type="entry name" value="Gamma-glutamyl cyclotransferase-like"/>
    <property type="match status" value="1"/>
</dbReference>
<feature type="region of interest" description="Disordered" evidence="1">
    <location>
        <begin position="232"/>
        <end position="256"/>
    </location>
</feature>
<sequence>MSHRPRKLVLRLWKQSSHVPDGGRINERGVANVVESPPDCVEGLLFSIDESDERTLDRSEGVRLGFYEKKRMLMVSRVLPQGLLKTTYVARQLQEGLSRARYLAQQQQDEKNAAERPSKTAVYALVYVNSRHVQQGCIREEFVDRMKAAMVDAGLLGISRHYLGAYLYPAVHGLTMHPEQVAAQKRKRSLKGKGQVQSVFRDGRPRSQPVLQAAAWPDPKASILRRPIKLQLRPSAQPAQIHHNASSERISPPPRQ</sequence>
<dbReference type="InParanoid" id="A0A1V8TV88"/>
<evidence type="ECO:0008006" key="4">
    <source>
        <dbReference type="Google" id="ProtNLM"/>
    </source>
</evidence>
<protein>
    <recommendedName>
        <fullName evidence="4">Gamma-glutamylcyclotransferase</fullName>
    </recommendedName>
</protein>
<dbReference type="InterPro" id="IPR013024">
    <property type="entry name" value="GGCT-like"/>
</dbReference>
<dbReference type="SUPFAM" id="SSF110857">
    <property type="entry name" value="Gamma-glutamyl cyclotransferase-like"/>
    <property type="match status" value="1"/>
</dbReference>
<evidence type="ECO:0000313" key="2">
    <source>
        <dbReference type="EMBL" id="OQO15257.1"/>
    </source>
</evidence>
<name>A0A1V8TV88_9PEZI</name>
<dbReference type="Proteomes" id="UP000192596">
    <property type="component" value="Unassembled WGS sequence"/>
</dbReference>
<accession>A0A1V8TV88</accession>